<name>A0ABT7L5A7_9BACI</name>
<dbReference type="RefSeq" id="WP_285932241.1">
    <property type="nucleotide sequence ID" value="NZ_JASTZU010000036.1"/>
</dbReference>
<accession>A0ABT7L5A7</accession>
<keyword evidence="2" id="KW-1185">Reference proteome</keyword>
<organism evidence="1 2">
    <name type="scientific">Aquibacillus rhizosphaerae</name>
    <dbReference type="NCBI Taxonomy" id="3051431"/>
    <lineage>
        <taxon>Bacteria</taxon>
        <taxon>Bacillati</taxon>
        <taxon>Bacillota</taxon>
        <taxon>Bacilli</taxon>
        <taxon>Bacillales</taxon>
        <taxon>Bacillaceae</taxon>
        <taxon>Aquibacillus</taxon>
    </lineage>
</organism>
<comment type="caution">
    <text evidence="1">The sequence shown here is derived from an EMBL/GenBank/DDBJ whole genome shotgun (WGS) entry which is preliminary data.</text>
</comment>
<reference evidence="1 2" key="1">
    <citation type="submission" date="2023-06" db="EMBL/GenBank/DDBJ databases">
        <title>Aquibacillus rhizosphaerae LR5S19.</title>
        <authorList>
            <person name="Sun J.-Q."/>
        </authorList>
    </citation>
    <scope>NUCLEOTIDE SEQUENCE [LARGE SCALE GENOMIC DNA]</scope>
    <source>
        <strain evidence="1 2">LR5S19</strain>
    </source>
</reference>
<dbReference type="EMBL" id="JASTZU010000036">
    <property type="protein sequence ID" value="MDL4841049.1"/>
    <property type="molecule type" value="Genomic_DNA"/>
</dbReference>
<evidence type="ECO:0000313" key="1">
    <source>
        <dbReference type="EMBL" id="MDL4841049.1"/>
    </source>
</evidence>
<proteinExistence type="predicted"/>
<protein>
    <recommendedName>
        <fullName evidence="3">DUF2197 domain-containing protein</fullName>
    </recommendedName>
</protein>
<dbReference type="Proteomes" id="UP001235343">
    <property type="component" value="Unassembled WGS sequence"/>
</dbReference>
<gene>
    <name evidence="1" type="ORF">QQS35_11360</name>
</gene>
<evidence type="ECO:0008006" key="3">
    <source>
        <dbReference type="Google" id="ProtNLM"/>
    </source>
</evidence>
<evidence type="ECO:0000313" key="2">
    <source>
        <dbReference type="Proteomes" id="UP001235343"/>
    </source>
</evidence>
<sequence length="52" mass="6258">MSWLLNLFKTKKCYICNQKAVQPKNYIDDQGNDVLVCYKCVEYAERRALRKR</sequence>